<dbReference type="OrthoDB" id="78652at2759"/>
<dbReference type="AlphaFoldDB" id="A0A9Q1BMF8"/>
<dbReference type="EMBL" id="JAIZAY010000014">
    <property type="protein sequence ID" value="KAJ8029377.1"/>
    <property type="molecule type" value="Genomic_DNA"/>
</dbReference>
<sequence>MEPYQGLFLALSSILNKLETGRYHGCQILELLHGGDWMYGQPKIIQTVQRILYTCHCIMFDQLTTWLLHGLLLDEYGEFFIHETKDTQREETDTGDDDDDLGIGGITGRQMRNALFEQQVTDRTEVAHDCFAINAPMLPSYIPLRIAEKILFAGESVQMFESKKQKTVAKYTDPVLGKNEEKFAAKLTELKQQPVFSIHQFDVVISEIRSCVAEHLWTLVVEEHDLVSELIIAKDFFLLGRGELFLAFIDQAQSLLQTPPNHTIEHYTNMAFQQAAHKVLFEDDDILSRFHITVPVEEESKKKRDKRIVSRGAFPESAVGGKLESGWHLMGMSCTFHWPMHIVFTPSVVERYNRLFKFLLTVKRVQLELQQCWLHQMEKKNHLAIAEDITIWQLRSHMAFLIDSIQYYFQVDVLDTQFSYLLSKIQATRDFEAVRLSHDQFLTSLLVQCFLLTKPVYHCLMELLDLCHSFAILLLKTKSFESRERVQMAQQAQNFNQLSSLLFKILSGAKGTQSNPHLSQLLLRLDFNKYYSLAEGAIARLLPAS</sequence>
<dbReference type="GO" id="GO:0005874">
    <property type="term" value="C:microtubule"/>
    <property type="evidence" value="ECO:0007669"/>
    <property type="project" value="UniProtKB-KW"/>
</dbReference>
<dbReference type="Gene3D" id="1.20.120.1900">
    <property type="entry name" value="Gamma-tubulin complex, C-terminal domain"/>
    <property type="match status" value="1"/>
</dbReference>
<evidence type="ECO:0000313" key="9">
    <source>
        <dbReference type="EMBL" id="KAJ8029377.1"/>
    </source>
</evidence>
<comment type="similarity">
    <text evidence="2 6">Belongs to the TUBGCP family.</text>
</comment>
<dbReference type="GO" id="GO:0000930">
    <property type="term" value="C:gamma-tubulin complex"/>
    <property type="evidence" value="ECO:0007669"/>
    <property type="project" value="TreeGrafter"/>
</dbReference>
<evidence type="ECO:0000256" key="6">
    <source>
        <dbReference type="RuleBase" id="RU363050"/>
    </source>
</evidence>
<dbReference type="PANTHER" id="PTHR19302:SF27">
    <property type="entry name" value="GAMMA-TUBULIN COMPLEX COMPONENT 4"/>
    <property type="match status" value="1"/>
</dbReference>
<dbReference type="InterPro" id="IPR041470">
    <property type="entry name" value="GCP_N"/>
</dbReference>
<proteinExistence type="inferred from homology"/>
<evidence type="ECO:0000256" key="5">
    <source>
        <dbReference type="ARBA" id="ARBA00023212"/>
    </source>
</evidence>
<dbReference type="GO" id="GO:0000278">
    <property type="term" value="P:mitotic cell cycle"/>
    <property type="evidence" value="ECO:0007669"/>
    <property type="project" value="TreeGrafter"/>
</dbReference>
<dbReference type="Proteomes" id="UP001152320">
    <property type="component" value="Chromosome 14"/>
</dbReference>
<dbReference type="GO" id="GO:0051225">
    <property type="term" value="P:spindle assembly"/>
    <property type="evidence" value="ECO:0007669"/>
    <property type="project" value="TreeGrafter"/>
</dbReference>
<accession>A0A9Q1BMF8</accession>
<dbReference type="Pfam" id="PF17681">
    <property type="entry name" value="GCP_N_terminal"/>
    <property type="match status" value="1"/>
</dbReference>
<feature type="domain" description="Gamma tubulin complex component C-terminal" evidence="7">
    <location>
        <begin position="226"/>
        <end position="531"/>
    </location>
</feature>
<evidence type="ECO:0000256" key="1">
    <source>
        <dbReference type="ARBA" id="ARBA00004267"/>
    </source>
</evidence>
<evidence type="ECO:0000259" key="8">
    <source>
        <dbReference type="Pfam" id="PF17681"/>
    </source>
</evidence>
<evidence type="ECO:0000259" key="7">
    <source>
        <dbReference type="Pfam" id="PF04130"/>
    </source>
</evidence>
<dbReference type="InterPro" id="IPR007259">
    <property type="entry name" value="GCP"/>
</dbReference>
<dbReference type="Pfam" id="PF04130">
    <property type="entry name" value="GCP_C_terminal"/>
    <property type="match status" value="1"/>
</dbReference>
<evidence type="ECO:0000313" key="10">
    <source>
        <dbReference type="Proteomes" id="UP001152320"/>
    </source>
</evidence>
<gene>
    <name evidence="9" type="ORF">HOLleu_28755</name>
</gene>
<dbReference type="GO" id="GO:0051321">
    <property type="term" value="P:meiotic cell cycle"/>
    <property type="evidence" value="ECO:0007669"/>
    <property type="project" value="TreeGrafter"/>
</dbReference>
<name>A0A9Q1BMF8_HOLLE</name>
<dbReference type="InterPro" id="IPR040457">
    <property type="entry name" value="GCP_C"/>
</dbReference>
<dbReference type="GO" id="GO:0051011">
    <property type="term" value="F:microtubule minus-end binding"/>
    <property type="evidence" value="ECO:0007669"/>
    <property type="project" value="TreeGrafter"/>
</dbReference>
<keyword evidence="4 6" id="KW-0493">Microtubule</keyword>
<dbReference type="PANTHER" id="PTHR19302">
    <property type="entry name" value="GAMMA TUBULIN COMPLEX PROTEIN"/>
    <property type="match status" value="1"/>
</dbReference>
<protein>
    <recommendedName>
        <fullName evidence="6">Gamma-tubulin complex component</fullName>
    </recommendedName>
</protein>
<evidence type="ECO:0000256" key="3">
    <source>
        <dbReference type="ARBA" id="ARBA00022490"/>
    </source>
</evidence>
<keyword evidence="10" id="KW-1185">Reference proteome</keyword>
<reference evidence="9" key="1">
    <citation type="submission" date="2021-10" db="EMBL/GenBank/DDBJ databases">
        <title>Tropical sea cucumber genome reveals ecological adaptation and Cuvierian tubules defense mechanism.</title>
        <authorList>
            <person name="Chen T."/>
        </authorList>
    </citation>
    <scope>NUCLEOTIDE SEQUENCE</scope>
    <source>
        <strain evidence="9">Nanhai2018</strain>
        <tissue evidence="9">Muscle</tissue>
    </source>
</reference>
<keyword evidence="3 6" id="KW-0963">Cytoplasm</keyword>
<organism evidence="9 10">
    <name type="scientific">Holothuria leucospilota</name>
    <name type="common">Black long sea cucumber</name>
    <name type="synonym">Mertensiothuria leucospilota</name>
    <dbReference type="NCBI Taxonomy" id="206669"/>
    <lineage>
        <taxon>Eukaryota</taxon>
        <taxon>Metazoa</taxon>
        <taxon>Echinodermata</taxon>
        <taxon>Eleutherozoa</taxon>
        <taxon>Echinozoa</taxon>
        <taxon>Holothuroidea</taxon>
        <taxon>Aspidochirotacea</taxon>
        <taxon>Aspidochirotida</taxon>
        <taxon>Holothuriidae</taxon>
        <taxon>Holothuria</taxon>
    </lineage>
</organism>
<dbReference type="GO" id="GO:0000922">
    <property type="term" value="C:spindle pole"/>
    <property type="evidence" value="ECO:0007669"/>
    <property type="project" value="InterPro"/>
</dbReference>
<dbReference type="GO" id="GO:0007020">
    <property type="term" value="P:microtubule nucleation"/>
    <property type="evidence" value="ECO:0007669"/>
    <property type="project" value="InterPro"/>
</dbReference>
<dbReference type="GO" id="GO:0043015">
    <property type="term" value="F:gamma-tubulin binding"/>
    <property type="evidence" value="ECO:0007669"/>
    <property type="project" value="InterPro"/>
</dbReference>
<dbReference type="GO" id="GO:0031122">
    <property type="term" value="P:cytoplasmic microtubule organization"/>
    <property type="evidence" value="ECO:0007669"/>
    <property type="project" value="TreeGrafter"/>
</dbReference>
<feature type="domain" description="Gamma tubulin complex component protein N-terminal" evidence="8">
    <location>
        <begin position="2"/>
        <end position="223"/>
    </location>
</feature>
<comment type="caution">
    <text evidence="9">The sequence shown here is derived from an EMBL/GenBank/DDBJ whole genome shotgun (WGS) entry which is preliminary data.</text>
</comment>
<comment type="subcellular location">
    <subcellularLocation>
        <location evidence="1 6">Cytoplasm</location>
        <location evidence="1 6">Cytoskeleton</location>
        <location evidence="1 6">Microtubule organizing center</location>
    </subcellularLocation>
</comment>
<evidence type="ECO:0000256" key="2">
    <source>
        <dbReference type="ARBA" id="ARBA00010337"/>
    </source>
</evidence>
<dbReference type="InterPro" id="IPR042241">
    <property type="entry name" value="GCP_C_sf"/>
</dbReference>
<evidence type="ECO:0000256" key="4">
    <source>
        <dbReference type="ARBA" id="ARBA00022701"/>
    </source>
</evidence>
<keyword evidence="5 6" id="KW-0206">Cytoskeleton</keyword>